<evidence type="ECO:0000256" key="1">
    <source>
        <dbReference type="SAM" id="Phobius"/>
    </source>
</evidence>
<name>W7AHB2_9APIC</name>
<sequence length="74" mass="8399">MSAPSSAHYDPRVAALLQNTFGDYMTKPTIVGECSCSYALNVFLGLMLFNVMIYLSYVVGKKEIFQKLKYHGYY</sequence>
<organism evidence="2 3">
    <name type="scientific">Plasmodium inui San Antonio 1</name>
    <dbReference type="NCBI Taxonomy" id="1237626"/>
    <lineage>
        <taxon>Eukaryota</taxon>
        <taxon>Sar</taxon>
        <taxon>Alveolata</taxon>
        <taxon>Apicomplexa</taxon>
        <taxon>Aconoidasida</taxon>
        <taxon>Haemosporida</taxon>
        <taxon>Plasmodiidae</taxon>
        <taxon>Plasmodium</taxon>
        <taxon>Plasmodium (Plasmodium)</taxon>
    </lineage>
</organism>
<dbReference type="RefSeq" id="XP_008818793.1">
    <property type="nucleotide sequence ID" value="XM_008820571.1"/>
</dbReference>
<dbReference type="AlphaFoldDB" id="W7AHB2"/>
<feature type="transmembrane region" description="Helical" evidence="1">
    <location>
        <begin position="38"/>
        <end position="59"/>
    </location>
</feature>
<accession>W7AHB2</accession>
<gene>
    <name evidence="2" type="ORF">C922_04998</name>
</gene>
<dbReference type="VEuPathDB" id="PlasmoDB:C922_04998"/>
<evidence type="ECO:0000313" key="3">
    <source>
        <dbReference type="Proteomes" id="UP000030640"/>
    </source>
</evidence>
<keyword evidence="1" id="KW-1133">Transmembrane helix</keyword>
<dbReference type="EMBL" id="KI965492">
    <property type="protein sequence ID" value="EUD64651.1"/>
    <property type="molecule type" value="Genomic_DNA"/>
</dbReference>
<protein>
    <submittedName>
        <fullName evidence="2">Uncharacterized protein</fullName>
    </submittedName>
</protein>
<keyword evidence="1" id="KW-0472">Membrane</keyword>
<evidence type="ECO:0000313" key="2">
    <source>
        <dbReference type="EMBL" id="EUD64651.1"/>
    </source>
</evidence>
<keyword evidence="1" id="KW-0812">Transmembrane</keyword>
<keyword evidence="3" id="KW-1185">Reference proteome</keyword>
<dbReference type="Proteomes" id="UP000030640">
    <property type="component" value="Unassembled WGS sequence"/>
</dbReference>
<reference evidence="2 3" key="1">
    <citation type="submission" date="2013-02" db="EMBL/GenBank/DDBJ databases">
        <title>The Genome Sequence of Plasmodium inui San Antonio 1.</title>
        <authorList>
            <consortium name="The Broad Institute Genome Sequencing Platform"/>
            <consortium name="The Broad Institute Genome Sequencing Center for Infectious Disease"/>
            <person name="Neafsey D."/>
            <person name="Cheeseman I."/>
            <person name="Volkman S."/>
            <person name="Adams J."/>
            <person name="Walker B."/>
            <person name="Young S.K."/>
            <person name="Zeng Q."/>
            <person name="Gargeya S."/>
            <person name="Fitzgerald M."/>
            <person name="Haas B."/>
            <person name="Abouelleil A."/>
            <person name="Alvarado L."/>
            <person name="Arachchi H.M."/>
            <person name="Berlin A.M."/>
            <person name="Chapman S.B."/>
            <person name="Dewar J."/>
            <person name="Goldberg J."/>
            <person name="Griggs A."/>
            <person name="Gujja S."/>
            <person name="Hansen M."/>
            <person name="Howarth C."/>
            <person name="Imamovic A."/>
            <person name="Larimer J."/>
            <person name="McCowan C."/>
            <person name="Murphy C."/>
            <person name="Neiman D."/>
            <person name="Pearson M."/>
            <person name="Priest M."/>
            <person name="Roberts A."/>
            <person name="Saif S."/>
            <person name="Shea T."/>
            <person name="Sisk P."/>
            <person name="Sykes S."/>
            <person name="Wortman J."/>
            <person name="Nusbaum C."/>
            <person name="Birren B."/>
        </authorList>
    </citation>
    <scope>NUCLEOTIDE SEQUENCE [LARGE SCALE GENOMIC DNA]</scope>
    <source>
        <strain evidence="2 3">San Antonio 1</strain>
    </source>
</reference>
<dbReference type="OrthoDB" id="385403at2759"/>
<dbReference type="GeneID" id="20040272"/>
<proteinExistence type="predicted"/>